<evidence type="ECO:0008006" key="11">
    <source>
        <dbReference type="Google" id="ProtNLM"/>
    </source>
</evidence>
<dbReference type="PANTHER" id="PTHR43840:SF15">
    <property type="entry name" value="MITOCHONDRIAL METAL TRANSPORTER 1-RELATED"/>
    <property type="match status" value="1"/>
</dbReference>
<accession>A0ABQ6MHJ5</accession>
<keyword evidence="10" id="KW-1185">Reference proteome</keyword>
<evidence type="ECO:0000259" key="7">
    <source>
        <dbReference type="Pfam" id="PF01545"/>
    </source>
</evidence>
<evidence type="ECO:0000256" key="2">
    <source>
        <dbReference type="ARBA" id="ARBA00022448"/>
    </source>
</evidence>
<evidence type="ECO:0000256" key="5">
    <source>
        <dbReference type="ARBA" id="ARBA00023136"/>
    </source>
</evidence>
<dbReference type="EMBL" id="BRYB01000258">
    <property type="protein sequence ID" value="GMI26468.1"/>
    <property type="molecule type" value="Genomic_DNA"/>
</dbReference>
<feature type="domain" description="Cation efflux protein cytoplasmic" evidence="8">
    <location>
        <begin position="259"/>
        <end position="337"/>
    </location>
</feature>
<keyword evidence="2" id="KW-0813">Transport</keyword>
<feature type="domain" description="Cation efflux protein transmembrane" evidence="7">
    <location>
        <begin position="44"/>
        <end position="254"/>
    </location>
</feature>
<reference evidence="9 10" key="1">
    <citation type="journal article" date="2023" name="Commun. Biol.">
        <title>Genome analysis of Parmales, the sister group of diatoms, reveals the evolutionary specialization of diatoms from phago-mixotrophs to photoautotrophs.</title>
        <authorList>
            <person name="Ban H."/>
            <person name="Sato S."/>
            <person name="Yoshikawa S."/>
            <person name="Yamada K."/>
            <person name="Nakamura Y."/>
            <person name="Ichinomiya M."/>
            <person name="Sato N."/>
            <person name="Blanc-Mathieu R."/>
            <person name="Endo H."/>
            <person name="Kuwata A."/>
            <person name="Ogata H."/>
        </authorList>
    </citation>
    <scope>NUCLEOTIDE SEQUENCE [LARGE SCALE GENOMIC DNA]</scope>
</reference>
<dbReference type="SUPFAM" id="SSF161111">
    <property type="entry name" value="Cation efflux protein transmembrane domain-like"/>
    <property type="match status" value="1"/>
</dbReference>
<comment type="caution">
    <text evidence="9">The sequence shown here is derived from an EMBL/GenBank/DDBJ whole genome shotgun (WGS) entry which is preliminary data.</text>
</comment>
<sequence>MQDRHSTPPPTDPSHPPTLAPPAPSASSSASSPPASDAQSATLLGAFLNTSLSVSKGIVGLLTGSPALISDAAHSFSDIATDAVTYYAHKTSLSPPDFRNPFGYGKYESVGTAVVGLVLIATGAGVGFHSCGALMELALHSVHPPLGSPIPAPLPDPLLSPAWAAGMAGFSLLSKEYLYQVTLAAGLAANSSVVVANAHHHRSDAMSSAVALVGIAGGMATGATWMDPLAGVAVAVMVVRTGAEVCQDAVSELLDNQLPADCIAELAHVCSSVPGVTLKSRKSIKAIKSGPHILVDANITVDGSLSASAAHQIGEHCRKRCMLKFSNIREVRVHLDPDPRQEWSAKGGGAALLDTPKVYEDKIRALIRRKCPEVLGVSEMSLRYEQSTHHPHPANVSARINIILHPSLTIAEANEISSRICGHLREESRLRGDRFPLRDIDIDLELSEVTEKEKGLVIVPEEKARQWTPGTSWHEPEWKNL</sequence>
<feature type="region of interest" description="Disordered" evidence="6">
    <location>
        <begin position="1"/>
        <end position="37"/>
    </location>
</feature>
<evidence type="ECO:0000256" key="1">
    <source>
        <dbReference type="ARBA" id="ARBA00004141"/>
    </source>
</evidence>
<keyword evidence="3" id="KW-0812">Transmembrane</keyword>
<evidence type="ECO:0000313" key="9">
    <source>
        <dbReference type="EMBL" id="GMI26468.1"/>
    </source>
</evidence>
<comment type="subcellular location">
    <subcellularLocation>
        <location evidence="1">Membrane</location>
        <topology evidence="1">Multi-pass membrane protein</topology>
    </subcellularLocation>
</comment>
<dbReference type="Gene3D" id="3.30.70.1350">
    <property type="entry name" value="Cation efflux protein, cytoplasmic domain"/>
    <property type="match status" value="1"/>
</dbReference>
<organism evidence="9 10">
    <name type="scientific">Tetraparma gracilis</name>
    <dbReference type="NCBI Taxonomy" id="2962635"/>
    <lineage>
        <taxon>Eukaryota</taxon>
        <taxon>Sar</taxon>
        <taxon>Stramenopiles</taxon>
        <taxon>Ochrophyta</taxon>
        <taxon>Bolidophyceae</taxon>
        <taxon>Parmales</taxon>
        <taxon>Triparmaceae</taxon>
        <taxon>Tetraparma</taxon>
    </lineage>
</organism>
<keyword evidence="5" id="KW-0472">Membrane</keyword>
<feature type="compositionally biased region" description="Low complexity" evidence="6">
    <location>
        <begin position="25"/>
        <end position="37"/>
    </location>
</feature>
<dbReference type="InterPro" id="IPR036837">
    <property type="entry name" value="Cation_efflux_CTD_sf"/>
</dbReference>
<dbReference type="Pfam" id="PF01545">
    <property type="entry name" value="Cation_efflux"/>
    <property type="match status" value="1"/>
</dbReference>
<feature type="compositionally biased region" description="Pro residues" evidence="6">
    <location>
        <begin position="7"/>
        <end position="24"/>
    </location>
</feature>
<gene>
    <name evidence="9" type="ORF">TeGR_g9177</name>
</gene>
<proteinExistence type="predicted"/>
<evidence type="ECO:0000256" key="6">
    <source>
        <dbReference type="SAM" id="MobiDB-lite"/>
    </source>
</evidence>
<name>A0ABQ6MHJ5_9STRA</name>
<evidence type="ECO:0000313" key="10">
    <source>
        <dbReference type="Proteomes" id="UP001165060"/>
    </source>
</evidence>
<evidence type="ECO:0000256" key="4">
    <source>
        <dbReference type="ARBA" id="ARBA00022989"/>
    </source>
</evidence>
<keyword evidence="4" id="KW-1133">Transmembrane helix</keyword>
<dbReference type="InterPro" id="IPR027469">
    <property type="entry name" value="Cation_efflux_TMD_sf"/>
</dbReference>
<evidence type="ECO:0000256" key="3">
    <source>
        <dbReference type="ARBA" id="ARBA00022692"/>
    </source>
</evidence>
<dbReference type="Pfam" id="PF16916">
    <property type="entry name" value="ZT_dimer"/>
    <property type="match status" value="1"/>
</dbReference>
<dbReference type="NCBIfam" id="TIGR01297">
    <property type="entry name" value="CDF"/>
    <property type="match status" value="1"/>
</dbReference>
<dbReference type="InterPro" id="IPR058533">
    <property type="entry name" value="Cation_efflux_TM"/>
</dbReference>
<dbReference type="Gene3D" id="1.20.1510.10">
    <property type="entry name" value="Cation efflux protein transmembrane domain"/>
    <property type="match status" value="1"/>
</dbReference>
<dbReference type="PANTHER" id="PTHR43840">
    <property type="entry name" value="MITOCHONDRIAL METAL TRANSPORTER 1-RELATED"/>
    <property type="match status" value="1"/>
</dbReference>
<protein>
    <recommendedName>
        <fullName evidence="11">Cation efflux protein cytoplasmic domain-containing protein</fullName>
    </recommendedName>
</protein>
<evidence type="ECO:0000259" key="8">
    <source>
        <dbReference type="Pfam" id="PF16916"/>
    </source>
</evidence>
<dbReference type="InterPro" id="IPR050291">
    <property type="entry name" value="CDF_Transporter"/>
</dbReference>
<dbReference type="InterPro" id="IPR027470">
    <property type="entry name" value="Cation_efflux_CTD"/>
</dbReference>
<dbReference type="SUPFAM" id="SSF160240">
    <property type="entry name" value="Cation efflux protein cytoplasmic domain-like"/>
    <property type="match status" value="1"/>
</dbReference>
<dbReference type="InterPro" id="IPR002524">
    <property type="entry name" value="Cation_efflux"/>
</dbReference>
<dbReference type="Proteomes" id="UP001165060">
    <property type="component" value="Unassembled WGS sequence"/>
</dbReference>